<evidence type="ECO:0000256" key="6">
    <source>
        <dbReference type="PROSITE-ProRule" id="PRU00027"/>
    </source>
</evidence>
<feature type="region of interest" description="Disordered" evidence="7">
    <location>
        <begin position="111"/>
        <end position="136"/>
    </location>
</feature>
<evidence type="ECO:0000256" key="4">
    <source>
        <dbReference type="ARBA" id="ARBA00023015"/>
    </source>
</evidence>
<evidence type="ECO:0000313" key="9">
    <source>
        <dbReference type="EMBL" id="KAK3211569.1"/>
    </source>
</evidence>
<dbReference type="GO" id="GO:0005634">
    <property type="term" value="C:nucleus"/>
    <property type="evidence" value="ECO:0007669"/>
    <property type="project" value="UniProtKB-SubCell"/>
</dbReference>
<dbReference type="Proteomes" id="UP001281410">
    <property type="component" value="Unassembled WGS sequence"/>
</dbReference>
<feature type="compositionally biased region" description="Polar residues" evidence="7">
    <location>
        <begin position="115"/>
        <end position="136"/>
    </location>
</feature>
<keyword evidence="1" id="KW-0479">Metal-binding</keyword>
<dbReference type="GO" id="GO:0008270">
    <property type="term" value="F:zinc ion binding"/>
    <property type="evidence" value="ECO:0007669"/>
    <property type="project" value="UniProtKB-KW"/>
</dbReference>
<dbReference type="GO" id="GO:0003677">
    <property type="term" value="F:DNA binding"/>
    <property type="evidence" value="ECO:0007669"/>
    <property type="project" value="InterPro"/>
</dbReference>
<dbReference type="InterPro" id="IPR003656">
    <property type="entry name" value="Znf_BED"/>
</dbReference>
<evidence type="ECO:0000256" key="2">
    <source>
        <dbReference type="ARBA" id="ARBA00022771"/>
    </source>
</evidence>
<reference evidence="9" key="1">
    <citation type="journal article" date="2023" name="Plant J.">
        <title>Genome sequences and population genomics provide insights into the demographic history, inbreeding, and mutation load of two 'living fossil' tree species of Dipteronia.</title>
        <authorList>
            <person name="Feng Y."/>
            <person name="Comes H.P."/>
            <person name="Chen J."/>
            <person name="Zhu S."/>
            <person name="Lu R."/>
            <person name="Zhang X."/>
            <person name="Li P."/>
            <person name="Qiu J."/>
            <person name="Olsen K.M."/>
            <person name="Qiu Y."/>
        </authorList>
    </citation>
    <scope>NUCLEOTIDE SEQUENCE</scope>
    <source>
        <strain evidence="9">NBL</strain>
    </source>
</reference>
<evidence type="ECO:0000256" key="1">
    <source>
        <dbReference type="ARBA" id="ARBA00022723"/>
    </source>
</evidence>
<dbReference type="PANTHER" id="PTHR46481:SF8">
    <property type="entry name" value="ZINC FINGER BED DOMAIN-CONTAINING PROTEIN RICESLEEPER 1-LIKE"/>
    <property type="match status" value="1"/>
</dbReference>
<dbReference type="PANTHER" id="PTHR46481">
    <property type="entry name" value="ZINC FINGER BED DOMAIN-CONTAINING PROTEIN 4"/>
    <property type="match status" value="1"/>
</dbReference>
<dbReference type="GO" id="GO:0009791">
    <property type="term" value="P:post-embryonic development"/>
    <property type="evidence" value="ECO:0007669"/>
    <property type="project" value="UniProtKB-ARBA"/>
</dbReference>
<dbReference type="InterPro" id="IPR013087">
    <property type="entry name" value="Znf_C2H2_type"/>
</dbReference>
<protein>
    <recommendedName>
        <fullName evidence="8">BED-type domain-containing protein</fullName>
    </recommendedName>
</protein>
<dbReference type="InterPro" id="IPR052035">
    <property type="entry name" value="ZnF_BED_domain_contain"/>
</dbReference>
<dbReference type="Pfam" id="PF02892">
    <property type="entry name" value="zf-BED"/>
    <property type="match status" value="1"/>
</dbReference>
<feature type="compositionally biased region" description="Low complexity" evidence="7">
    <location>
        <begin position="34"/>
        <end position="52"/>
    </location>
</feature>
<sequence>MNPEHFRLNPNDYMPDEEINRLYGDFHIDIDLDPPSTTGPTGAGPSSSAQNSNKKRKKKKSMVWDSFDTVPVKRPDSIEVEQAQCKYCKALLTSSSNGTSHLRRHREKCMASHGQVDTTRQTQLQRNPDGSVSTWQYDPDRVREQLVLYCTATDQPIDTQWILQKKLLGFRVMDCSHTGQNIHDVIISGIQDYGIQNLILSITLDNASANSKAIELFDNSTIPNTAVKFFHARCACHIINLIVKSGLKQVESQIDNIREALSWIMASNQRIAEFSRYCASKDILARKFQTDMPVRWNSTYLMLKSALPFAELITSFYNVNTANDTRREKLADGDWYVATVFVEFLKVFYDVTIEISGVYYPTSPLAILKLYDMADVLRQYSENVMVASAVVAMQKKF</sequence>
<keyword evidence="2 6" id="KW-0863">Zinc-finger</keyword>
<gene>
    <name evidence="9" type="ORF">Dsin_016275</name>
</gene>
<name>A0AAE0ACX2_9ROSI</name>
<keyword evidence="10" id="KW-1185">Reference proteome</keyword>
<feature type="domain" description="BED-type" evidence="8">
    <location>
        <begin position="58"/>
        <end position="120"/>
    </location>
</feature>
<comment type="caution">
    <text evidence="9">The sequence shown here is derived from an EMBL/GenBank/DDBJ whole genome shotgun (WGS) entry which is preliminary data.</text>
</comment>
<dbReference type="AlphaFoldDB" id="A0AAE0ACX2"/>
<dbReference type="InterPro" id="IPR012337">
    <property type="entry name" value="RNaseH-like_sf"/>
</dbReference>
<dbReference type="InterPro" id="IPR036236">
    <property type="entry name" value="Znf_C2H2_sf"/>
</dbReference>
<dbReference type="SUPFAM" id="SSF57667">
    <property type="entry name" value="beta-beta-alpha zinc fingers"/>
    <property type="match status" value="1"/>
</dbReference>
<evidence type="ECO:0000256" key="3">
    <source>
        <dbReference type="ARBA" id="ARBA00022833"/>
    </source>
</evidence>
<evidence type="ECO:0000256" key="7">
    <source>
        <dbReference type="SAM" id="MobiDB-lite"/>
    </source>
</evidence>
<keyword evidence="4" id="KW-0805">Transcription regulation</keyword>
<dbReference type="PROSITE" id="PS00028">
    <property type="entry name" value="ZINC_FINGER_C2H2_1"/>
    <property type="match status" value="1"/>
</dbReference>
<proteinExistence type="predicted"/>
<dbReference type="SMART" id="SM00614">
    <property type="entry name" value="ZnF_BED"/>
    <property type="match status" value="1"/>
</dbReference>
<evidence type="ECO:0000259" key="8">
    <source>
        <dbReference type="PROSITE" id="PS50808"/>
    </source>
</evidence>
<dbReference type="SUPFAM" id="SSF53098">
    <property type="entry name" value="Ribonuclease H-like"/>
    <property type="match status" value="1"/>
</dbReference>
<feature type="region of interest" description="Disordered" evidence="7">
    <location>
        <begin position="30"/>
        <end position="62"/>
    </location>
</feature>
<dbReference type="EMBL" id="JANJYJ010000005">
    <property type="protein sequence ID" value="KAK3211569.1"/>
    <property type="molecule type" value="Genomic_DNA"/>
</dbReference>
<dbReference type="PROSITE" id="PS50808">
    <property type="entry name" value="ZF_BED"/>
    <property type="match status" value="1"/>
</dbReference>
<keyword evidence="3" id="KW-0862">Zinc</keyword>
<keyword evidence="5" id="KW-0804">Transcription</keyword>
<accession>A0AAE0ACX2</accession>
<organism evidence="9 10">
    <name type="scientific">Dipteronia sinensis</name>
    <dbReference type="NCBI Taxonomy" id="43782"/>
    <lineage>
        <taxon>Eukaryota</taxon>
        <taxon>Viridiplantae</taxon>
        <taxon>Streptophyta</taxon>
        <taxon>Embryophyta</taxon>
        <taxon>Tracheophyta</taxon>
        <taxon>Spermatophyta</taxon>
        <taxon>Magnoliopsida</taxon>
        <taxon>eudicotyledons</taxon>
        <taxon>Gunneridae</taxon>
        <taxon>Pentapetalae</taxon>
        <taxon>rosids</taxon>
        <taxon>malvids</taxon>
        <taxon>Sapindales</taxon>
        <taxon>Sapindaceae</taxon>
        <taxon>Hippocastanoideae</taxon>
        <taxon>Acereae</taxon>
        <taxon>Dipteronia</taxon>
    </lineage>
</organism>
<evidence type="ECO:0000256" key="5">
    <source>
        <dbReference type="ARBA" id="ARBA00023163"/>
    </source>
</evidence>
<evidence type="ECO:0000313" key="10">
    <source>
        <dbReference type="Proteomes" id="UP001281410"/>
    </source>
</evidence>